<evidence type="ECO:0000313" key="5">
    <source>
        <dbReference type="Proteomes" id="UP001596527"/>
    </source>
</evidence>
<dbReference type="SMART" id="SM01007">
    <property type="entry name" value="Aldolase_II"/>
    <property type="match status" value="1"/>
</dbReference>
<sequence>MLLEEQRRTVVETCLAMQKAGLVVGTAGNVSARDGDMVVISPSAVPYEEMRPEDVCVIDMDGTIIEGEYKPSSEMPLHLSVYRSTDARGITHNHAPASTAMGLVVDTVPTSHYYSAMFGGPVRVAPYAPFGSLDLARNVTDALKDRHAALMANHGAITTGASLEAAASLLPYLEYICEIELRAMSTGRQEKILSEDQIQAAVEAMTSYRKTPRA</sequence>
<dbReference type="InterPro" id="IPR050197">
    <property type="entry name" value="Aldolase_class_II_sugar_metab"/>
</dbReference>
<evidence type="ECO:0000256" key="2">
    <source>
        <dbReference type="ARBA" id="ARBA00023239"/>
    </source>
</evidence>
<proteinExistence type="predicted"/>
<feature type="domain" description="Class II aldolase/adducin N-terminal" evidence="3">
    <location>
        <begin position="8"/>
        <end position="181"/>
    </location>
</feature>
<dbReference type="RefSeq" id="WP_380971476.1">
    <property type="nucleotide sequence ID" value="NZ_JBHTEF010000001.1"/>
</dbReference>
<name>A0ABW2SIF1_9ACTO</name>
<keyword evidence="5" id="KW-1185">Reference proteome</keyword>
<reference evidence="5" key="1">
    <citation type="journal article" date="2019" name="Int. J. Syst. Evol. Microbiol.">
        <title>The Global Catalogue of Microorganisms (GCM) 10K type strain sequencing project: providing services to taxonomists for standard genome sequencing and annotation.</title>
        <authorList>
            <consortium name="The Broad Institute Genomics Platform"/>
            <consortium name="The Broad Institute Genome Sequencing Center for Infectious Disease"/>
            <person name="Wu L."/>
            <person name="Ma J."/>
        </authorList>
    </citation>
    <scope>NUCLEOTIDE SEQUENCE [LARGE SCALE GENOMIC DNA]</scope>
    <source>
        <strain evidence="5">CCUG 56698</strain>
    </source>
</reference>
<evidence type="ECO:0000256" key="1">
    <source>
        <dbReference type="ARBA" id="ARBA00022723"/>
    </source>
</evidence>
<dbReference type="SUPFAM" id="SSF53639">
    <property type="entry name" value="AraD/HMP-PK domain-like"/>
    <property type="match status" value="1"/>
</dbReference>
<dbReference type="InterPro" id="IPR036409">
    <property type="entry name" value="Aldolase_II/adducin_N_sf"/>
</dbReference>
<dbReference type="Gene3D" id="3.40.225.10">
    <property type="entry name" value="Class II aldolase/adducin N-terminal domain"/>
    <property type="match status" value="1"/>
</dbReference>
<keyword evidence="1" id="KW-0479">Metal-binding</keyword>
<dbReference type="InterPro" id="IPR001303">
    <property type="entry name" value="Aldolase_II/adducin_N"/>
</dbReference>
<dbReference type="PANTHER" id="PTHR22789:SF0">
    <property type="entry name" value="3-OXO-TETRONATE 4-PHOSPHATE DECARBOXYLASE-RELATED"/>
    <property type="match status" value="1"/>
</dbReference>
<gene>
    <name evidence="4" type="ORF">ACFQWG_01545</name>
</gene>
<dbReference type="Pfam" id="PF00596">
    <property type="entry name" value="Aldolase_II"/>
    <property type="match status" value="1"/>
</dbReference>
<evidence type="ECO:0000259" key="3">
    <source>
        <dbReference type="SMART" id="SM01007"/>
    </source>
</evidence>
<comment type="caution">
    <text evidence="4">The sequence shown here is derived from an EMBL/GenBank/DDBJ whole genome shotgun (WGS) entry which is preliminary data.</text>
</comment>
<evidence type="ECO:0000313" key="4">
    <source>
        <dbReference type="EMBL" id="MFC7579910.1"/>
    </source>
</evidence>
<dbReference type="EMBL" id="JBHTEF010000001">
    <property type="protein sequence ID" value="MFC7579910.1"/>
    <property type="molecule type" value="Genomic_DNA"/>
</dbReference>
<organism evidence="4 5">
    <name type="scientific">Schaalia naturae</name>
    <dbReference type="NCBI Taxonomy" id="635203"/>
    <lineage>
        <taxon>Bacteria</taxon>
        <taxon>Bacillati</taxon>
        <taxon>Actinomycetota</taxon>
        <taxon>Actinomycetes</taxon>
        <taxon>Actinomycetales</taxon>
        <taxon>Actinomycetaceae</taxon>
        <taxon>Schaalia</taxon>
    </lineage>
</organism>
<accession>A0ABW2SIF1</accession>
<dbReference type="PANTHER" id="PTHR22789">
    <property type="entry name" value="FUCULOSE PHOSPHATE ALDOLASE"/>
    <property type="match status" value="1"/>
</dbReference>
<dbReference type="Proteomes" id="UP001596527">
    <property type="component" value="Unassembled WGS sequence"/>
</dbReference>
<protein>
    <submittedName>
        <fullName evidence="4">Class II aldolase/adducin family protein</fullName>
    </submittedName>
</protein>
<keyword evidence="2" id="KW-0456">Lyase</keyword>